<keyword evidence="2" id="KW-1185">Reference proteome</keyword>
<organism evidence="1 2">
    <name type="scientific">Elysia crispata</name>
    <name type="common">lettuce slug</name>
    <dbReference type="NCBI Taxonomy" id="231223"/>
    <lineage>
        <taxon>Eukaryota</taxon>
        <taxon>Metazoa</taxon>
        <taxon>Spiralia</taxon>
        <taxon>Lophotrochozoa</taxon>
        <taxon>Mollusca</taxon>
        <taxon>Gastropoda</taxon>
        <taxon>Heterobranchia</taxon>
        <taxon>Euthyneura</taxon>
        <taxon>Panpulmonata</taxon>
        <taxon>Sacoglossa</taxon>
        <taxon>Placobranchoidea</taxon>
        <taxon>Plakobranchidae</taxon>
        <taxon>Elysia</taxon>
    </lineage>
</organism>
<sequence length="110" mass="12642">MNLTKEEEITFNVIMSASDIAFTAKIRVITHRAQQLHAAQIHMLPLCSVFGHANQKAILHNFQEWALLKVHCSSALLIIMRQCGQENTRQKLRPLSNRMMKSKKGELQKF</sequence>
<dbReference type="Proteomes" id="UP001283361">
    <property type="component" value="Unassembled WGS sequence"/>
</dbReference>
<gene>
    <name evidence="1" type="ORF">RRG08_016896</name>
</gene>
<dbReference type="AlphaFoldDB" id="A0AAE1DEW4"/>
<name>A0AAE1DEW4_9GAST</name>
<proteinExistence type="predicted"/>
<accession>A0AAE1DEW4</accession>
<dbReference type="EMBL" id="JAWDGP010004080">
    <property type="protein sequence ID" value="KAK3768001.1"/>
    <property type="molecule type" value="Genomic_DNA"/>
</dbReference>
<comment type="caution">
    <text evidence="1">The sequence shown here is derived from an EMBL/GenBank/DDBJ whole genome shotgun (WGS) entry which is preliminary data.</text>
</comment>
<protein>
    <submittedName>
        <fullName evidence="1">Uncharacterized protein</fullName>
    </submittedName>
</protein>
<evidence type="ECO:0000313" key="2">
    <source>
        <dbReference type="Proteomes" id="UP001283361"/>
    </source>
</evidence>
<evidence type="ECO:0000313" key="1">
    <source>
        <dbReference type="EMBL" id="KAK3768001.1"/>
    </source>
</evidence>
<reference evidence="1" key="1">
    <citation type="journal article" date="2023" name="G3 (Bethesda)">
        <title>A reference genome for the long-term kleptoplast-retaining sea slug Elysia crispata morphotype clarki.</title>
        <authorList>
            <person name="Eastman K.E."/>
            <person name="Pendleton A.L."/>
            <person name="Shaikh M.A."/>
            <person name="Suttiyut T."/>
            <person name="Ogas R."/>
            <person name="Tomko P."/>
            <person name="Gavelis G."/>
            <person name="Widhalm J.R."/>
            <person name="Wisecaver J.H."/>
        </authorList>
    </citation>
    <scope>NUCLEOTIDE SEQUENCE</scope>
    <source>
        <strain evidence="1">ECLA1</strain>
    </source>
</reference>